<name>A0A0F8WBP6_9ZZZZ</name>
<dbReference type="PANTHER" id="PTHR40099:SF1">
    <property type="entry name" value="ACETOLACTATE SYNTHASE, SMALL SUBUNIT"/>
    <property type="match status" value="1"/>
</dbReference>
<sequence>MKDLKIILENRPGTFADIGEALGKVGINIEGGCGFPCEGKGIAHILIEDSAAARRAIEETGNKVLEEREVIVLDLEDRPGTLGQVCRRIASAGVNMDLLYLATNNRIVIGVDDLGKARTAV</sequence>
<evidence type="ECO:0000313" key="2">
    <source>
        <dbReference type="EMBL" id="KKK54008.1"/>
    </source>
</evidence>
<dbReference type="InterPro" id="IPR002912">
    <property type="entry name" value="ACT_dom"/>
</dbReference>
<reference evidence="2" key="1">
    <citation type="journal article" date="2015" name="Nature">
        <title>Complex archaea that bridge the gap between prokaryotes and eukaryotes.</title>
        <authorList>
            <person name="Spang A."/>
            <person name="Saw J.H."/>
            <person name="Jorgensen S.L."/>
            <person name="Zaremba-Niedzwiedzka K."/>
            <person name="Martijn J."/>
            <person name="Lind A.E."/>
            <person name="van Eijk R."/>
            <person name="Schleper C."/>
            <person name="Guy L."/>
            <person name="Ettema T.J."/>
        </authorList>
    </citation>
    <scope>NUCLEOTIDE SEQUENCE</scope>
</reference>
<accession>A0A0F8WBP6</accession>
<proteinExistence type="predicted"/>
<dbReference type="SUPFAM" id="SSF55021">
    <property type="entry name" value="ACT-like"/>
    <property type="match status" value="2"/>
</dbReference>
<organism evidence="2">
    <name type="scientific">marine sediment metagenome</name>
    <dbReference type="NCBI Taxonomy" id="412755"/>
    <lineage>
        <taxon>unclassified sequences</taxon>
        <taxon>metagenomes</taxon>
        <taxon>ecological metagenomes</taxon>
    </lineage>
</organism>
<dbReference type="Gene3D" id="3.30.2130.10">
    <property type="entry name" value="VC0802-like"/>
    <property type="match status" value="1"/>
</dbReference>
<feature type="domain" description="ACT" evidence="1">
    <location>
        <begin position="3"/>
        <end position="80"/>
    </location>
</feature>
<dbReference type="PROSITE" id="PS51671">
    <property type="entry name" value="ACT"/>
    <property type="match status" value="1"/>
</dbReference>
<evidence type="ECO:0000259" key="1">
    <source>
        <dbReference type="PROSITE" id="PS51671"/>
    </source>
</evidence>
<dbReference type="InterPro" id="IPR045865">
    <property type="entry name" value="ACT-like_dom_sf"/>
</dbReference>
<dbReference type="AlphaFoldDB" id="A0A0F8WBP6"/>
<protein>
    <recommendedName>
        <fullName evidence="1">ACT domain-containing protein</fullName>
    </recommendedName>
</protein>
<gene>
    <name evidence="2" type="ORF">LCGC14_3089060</name>
</gene>
<comment type="caution">
    <text evidence="2">The sequence shown here is derived from an EMBL/GenBank/DDBJ whole genome shotgun (WGS) entry which is preliminary data.</text>
</comment>
<dbReference type="CDD" id="cd02116">
    <property type="entry name" value="ACT"/>
    <property type="match status" value="1"/>
</dbReference>
<dbReference type="EMBL" id="LAZR01066219">
    <property type="protein sequence ID" value="KKK54008.1"/>
    <property type="molecule type" value="Genomic_DNA"/>
</dbReference>
<dbReference type="PANTHER" id="PTHR40099">
    <property type="entry name" value="ACETOLACTATE SYNTHASE, SMALL SUBUNIT"/>
    <property type="match status" value="1"/>
</dbReference>